<name>A0A0L0F0I5_9EUKA</name>
<evidence type="ECO:0000313" key="3">
    <source>
        <dbReference type="Proteomes" id="UP000054560"/>
    </source>
</evidence>
<feature type="non-terminal residue" evidence="2">
    <location>
        <position position="1"/>
    </location>
</feature>
<proteinExistence type="predicted"/>
<protein>
    <submittedName>
        <fullName evidence="2">Uncharacterized protein</fullName>
    </submittedName>
</protein>
<organism evidence="2 3">
    <name type="scientific">Sphaeroforma arctica JP610</name>
    <dbReference type="NCBI Taxonomy" id="667725"/>
    <lineage>
        <taxon>Eukaryota</taxon>
        <taxon>Ichthyosporea</taxon>
        <taxon>Ichthyophonida</taxon>
        <taxon>Sphaeroforma</taxon>
    </lineage>
</organism>
<evidence type="ECO:0000256" key="1">
    <source>
        <dbReference type="SAM" id="MobiDB-lite"/>
    </source>
</evidence>
<sequence length="67" mass="7185">AECIKTLLNVALTEGNFLKSSWYQVLKCASQLDVVAQLGGNDTQQLLNDPYSPQKSTGGLVCTSQPV</sequence>
<dbReference type="Proteomes" id="UP000054560">
    <property type="component" value="Unassembled WGS sequence"/>
</dbReference>
<reference evidence="2 3" key="1">
    <citation type="submission" date="2011-02" db="EMBL/GenBank/DDBJ databases">
        <title>The Genome Sequence of Sphaeroforma arctica JP610.</title>
        <authorList>
            <consortium name="The Broad Institute Genome Sequencing Platform"/>
            <person name="Russ C."/>
            <person name="Cuomo C."/>
            <person name="Young S.K."/>
            <person name="Zeng Q."/>
            <person name="Gargeya S."/>
            <person name="Alvarado L."/>
            <person name="Berlin A."/>
            <person name="Chapman S.B."/>
            <person name="Chen Z."/>
            <person name="Freedman E."/>
            <person name="Gellesch M."/>
            <person name="Goldberg J."/>
            <person name="Griggs A."/>
            <person name="Gujja S."/>
            <person name="Heilman E."/>
            <person name="Heiman D."/>
            <person name="Howarth C."/>
            <person name="Mehta T."/>
            <person name="Neiman D."/>
            <person name="Pearson M."/>
            <person name="Roberts A."/>
            <person name="Saif S."/>
            <person name="Shea T."/>
            <person name="Shenoy N."/>
            <person name="Sisk P."/>
            <person name="Stolte C."/>
            <person name="Sykes S."/>
            <person name="White J."/>
            <person name="Yandava C."/>
            <person name="Burger G."/>
            <person name="Gray M.W."/>
            <person name="Holland P.W.H."/>
            <person name="King N."/>
            <person name="Lang F.B.F."/>
            <person name="Roger A.J."/>
            <person name="Ruiz-Trillo I."/>
            <person name="Haas B."/>
            <person name="Nusbaum C."/>
            <person name="Birren B."/>
        </authorList>
    </citation>
    <scope>NUCLEOTIDE SEQUENCE [LARGE SCALE GENOMIC DNA]</scope>
    <source>
        <strain evidence="2 3">JP610</strain>
    </source>
</reference>
<feature type="region of interest" description="Disordered" evidence="1">
    <location>
        <begin position="48"/>
        <end position="67"/>
    </location>
</feature>
<dbReference type="EMBL" id="KQ251741">
    <property type="protein sequence ID" value="KNC70232.1"/>
    <property type="molecule type" value="Genomic_DNA"/>
</dbReference>
<accession>A0A0L0F0I5</accession>
<dbReference type="GeneID" id="25917746"/>
<dbReference type="RefSeq" id="XP_014144134.1">
    <property type="nucleotide sequence ID" value="XM_014288659.1"/>
</dbReference>
<evidence type="ECO:0000313" key="2">
    <source>
        <dbReference type="EMBL" id="KNC70232.1"/>
    </source>
</evidence>
<dbReference type="AlphaFoldDB" id="A0A0L0F0I5"/>
<gene>
    <name evidence="2" type="ORF">SARC_17242</name>
</gene>
<keyword evidence="3" id="KW-1185">Reference proteome</keyword>